<dbReference type="AlphaFoldDB" id="K1SYN1"/>
<evidence type="ECO:0000313" key="1">
    <source>
        <dbReference type="EMBL" id="EKC52426.1"/>
    </source>
</evidence>
<organism evidence="1">
    <name type="scientific">human gut metagenome</name>
    <dbReference type="NCBI Taxonomy" id="408170"/>
    <lineage>
        <taxon>unclassified sequences</taxon>
        <taxon>metagenomes</taxon>
        <taxon>organismal metagenomes</taxon>
    </lineage>
</organism>
<feature type="non-terminal residue" evidence="1">
    <location>
        <position position="172"/>
    </location>
</feature>
<sequence length="172" mass="18492">MIFEVVSMTVPALLNPKMTASWEKGLDGITRGTVVMEDYRSKLEDFIRRETVAMIEQDLTGQIATRIHPLVGKGGKGLAAKRSLGIPCPVCGGTIETTPFGYGCSNYQKDGGGCRFSIGTIAGRDLNDEEVKELLTEGHTGVLSGFVSKSKKKFSASLILEKDDEGKVSVGF</sequence>
<keyword evidence="1" id="KW-0413">Isomerase</keyword>
<dbReference type="GO" id="GO:0016853">
    <property type="term" value="F:isomerase activity"/>
    <property type="evidence" value="ECO:0007669"/>
    <property type="project" value="UniProtKB-KW"/>
</dbReference>
<dbReference type="SUPFAM" id="SSF56712">
    <property type="entry name" value="Prokaryotic type I DNA topoisomerase"/>
    <property type="match status" value="1"/>
</dbReference>
<dbReference type="InterPro" id="IPR025589">
    <property type="entry name" value="Toprim_C_rpt"/>
</dbReference>
<comment type="caution">
    <text evidence="1">The sequence shown here is derived from an EMBL/GenBank/DDBJ whole genome shotgun (WGS) entry which is preliminary data.</text>
</comment>
<proteinExistence type="predicted"/>
<protein>
    <submittedName>
        <fullName evidence="1">DNA topoisomerase III</fullName>
    </submittedName>
</protein>
<reference evidence="1" key="1">
    <citation type="journal article" date="2013" name="Environ. Microbiol.">
        <title>Microbiota from the distal guts of lean and obese adolescents exhibit partial functional redundancy besides clear differences in community structure.</title>
        <authorList>
            <person name="Ferrer M."/>
            <person name="Ruiz A."/>
            <person name="Lanza F."/>
            <person name="Haange S.B."/>
            <person name="Oberbach A."/>
            <person name="Till H."/>
            <person name="Bargiela R."/>
            <person name="Campoy C."/>
            <person name="Segura M.T."/>
            <person name="Richter M."/>
            <person name="von Bergen M."/>
            <person name="Seifert J."/>
            <person name="Suarez A."/>
        </authorList>
    </citation>
    <scope>NUCLEOTIDE SEQUENCE</scope>
</reference>
<dbReference type="Pfam" id="PF13342">
    <property type="entry name" value="Toprim_Crpt"/>
    <property type="match status" value="1"/>
</dbReference>
<gene>
    <name evidence="1" type="ORF">LEA_16895</name>
</gene>
<name>K1SYN1_9ZZZZ</name>
<dbReference type="InterPro" id="IPR023405">
    <property type="entry name" value="Topo_IA_core_domain"/>
</dbReference>
<dbReference type="EMBL" id="AJWY01011555">
    <property type="protein sequence ID" value="EKC52426.1"/>
    <property type="molecule type" value="Genomic_DNA"/>
</dbReference>
<accession>K1SYN1</accession>